<dbReference type="GO" id="GO:0005743">
    <property type="term" value="C:mitochondrial inner membrane"/>
    <property type="evidence" value="ECO:0007669"/>
    <property type="project" value="UniProtKB-ARBA"/>
</dbReference>
<dbReference type="EMBL" id="JAPWTK010000361">
    <property type="protein sequence ID" value="KAJ8941594.1"/>
    <property type="molecule type" value="Genomic_DNA"/>
</dbReference>
<feature type="domain" description="Large ribosomal subunit protein mL46 N-terminal" evidence="9">
    <location>
        <begin position="32"/>
        <end position="128"/>
    </location>
</feature>
<keyword evidence="4" id="KW-0689">Ribosomal protein</keyword>
<dbReference type="InterPro" id="IPR040008">
    <property type="entry name" value="Ribosomal_mL46"/>
</dbReference>
<evidence type="ECO:0000256" key="2">
    <source>
        <dbReference type="ARBA" id="ARBA00009070"/>
    </source>
</evidence>
<dbReference type="Proteomes" id="UP001162162">
    <property type="component" value="Unassembled WGS sequence"/>
</dbReference>
<dbReference type="Gene3D" id="3.90.79.10">
    <property type="entry name" value="Nucleoside Triphosphate Pyrophosphohydrolase"/>
    <property type="match status" value="1"/>
</dbReference>
<dbReference type="GO" id="GO:0005762">
    <property type="term" value="C:mitochondrial large ribosomal subunit"/>
    <property type="evidence" value="ECO:0007669"/>
    <property type="project" value="TreeGrafter"/>
</dbReference>
<proteinExistence type="inferred from homology"/>
<dbReference type="GO" id="GO:0003735">
    <property type="term" value="F:structural constituent of ribosome"/>
    <property type="evidence" value="ECO:0007669"/>
    <property type="project" value="InterPro"/>
</dbReference>
<protein>
    <recommendedName>
        <fullName evidence="7">Large ribosomal subunit protein mL46</fullName>
    </recommendedName>
    <alternativeName>
        <fullName evidence="8">39S ribosomal protein L46, mitochondrial</fullName>
    </alternativeName>
</protein>
<evidence type="ECO:0000256" key="8">
    <source>
        <dbReference type="ARBA" id="ARBA00035534"/>
    </source>
</evidence>
<sequence>MIKKLSKLLGNKNHLQNSFRALCSSSINREKWDLLTAVCLERKPVITPALNDLESQYKQYLTEVEFEKCLKSEYEVKHEMEMKQLEALRKGDVDDVEAVLKNTTQDLIDASLEELSQFKFANRITDEDRKNDVKSINRKLDKHLIFVLNQKVGKEKYFMLPQDIRQDGETLRQTAERVLKQSVGSDVKTQIYGNAPCGFYKYKYPKRVQDENGTIGAKVFFYFARYLKGELPQKGSDFRWLDRQELQKSLPVDYSKCVFQFLVDE</sequence>
<comment type="similarity">
    <text evidence="2">Belongs to the mitochondrion-specific ribosomal protein mL46 family.</text>
</comment>
<evidence type="ECO:0000256" key="4">
    <source>
        <dbReference type="ARBA" id="ARBA00022980"/>
    </source>
</evidence>
<keyword evidence="3" id="KW-0809">Transit peptide</keyword>
<evidence type="ECO:0000256" key="3">
    <source>
        <dbReference type="ARBA" id="ARBA00022946"/>
    </source>
</evidence>
<evidence type="ECO:0000259" key="9">
    <source>
        <dbReference type="Pfam" id="PF11788"/>
    </source>
</evidence>
<evidence type="ECO:0000313" key="10">
    <source>
        <dbReference type="EMBL" id="KAJ8941594.1"/>
    </source>
</evidence>
<gene>
    <name evidence="10" type="ORF">NQ318_012940</name>
</gene>
<keyword evidence="11" id="KW-1185">Reference proteome</keyword>
<evidence type="ECO:0000256" key="6">
    <source>
        <dbReference type="ARBA" id="ARBA00023274"/>
    </source>
</evidence>
<dbReference type="SUPFAM" id="SSF55811">
    <property type="entry name" value="Nudix"/>
    <property type="match status" value="1"/>
</dbReference>
<dbReference type="Pfam" id="PF11788">
    <property type="entry name" value="MRP-L46"/>
    <property type="match status" value="1"/>
</dbReference>
<comment type="caution">
    <text evidence="10">The sequence shown here is derived from an EMBL/GenBank/DDBJ whole genome shotgun (WGS) entry which is preliminary data.</text>
</comment>
<keyword evidence="5" id="KW-0496">Mitochondrion</keyword>
<name>A0AAV8XSF6_9CUCU</name>
<dbReference type="FunFam" id="3.90.79.10:FF:000018">
    <property type="entry name" value="39S ribosomal protein L46, mitochondrial"/>
    <property type="match status" value="1"/>
</dbReference>
<dbReference type="InterPro" id="IPR033650">
    <property type="entry name" value="Ribosomal_mL46_NUDIX"/>
</dbReference>
<dbReference type="AlphaFoldDB" id="A0AAV8XSF6"/>
<dbReference type="PANTHER" id="PTHR13124:SF12">
    <property type="entry name" value="LARGE RIBOSOMAL SUBUNIT PROTEIN ML46"/>
    <property type="match status" value="1"/>
</dbReference>
<comment type="subcellular location">
    <subcellularLocation>
        <location evidence="1">Mitochondrion</location>
    </subcellularLocation>
</comment>
<evidence type="ECO:0000256" key="5">
    <source>
        <dbReference type="ARBA" id="ARBA00023128"/>
    </source>
</evidence>
<reference evidence="10" key="1">
    <citation type="journal article" date="2023" name="Insect Mol. Biol.">
        <title>Genome sequencing provides insights into the evolution of gene families encoding plant cell wall-degrading enzymes in longhorned beetles.</title>
        <authorList>
            <person name="Shin N.R."/>
            <person name="Okamura Y."/>
            <person name="Kirsch R."/>
            <person name="Pauchet Y."/>
        </authorList>
    </citation>
    <scope>NUCLEOTIDE SEQUENCE</scope>
    <source>
        <strain evidence="10">AMC_N1</strain>
    </source>
</reference>
<keyword evidence="6" id="KW-0687">Ribonucleoprotein</keyword>
<dbReference type="InterPro" id="IPR015797">
    <property type="entry name" value="NUDIX_hydrolase-like_dom_sf"/>
</dbReference>
<evidence type="ECO:0000256" key="7">
    <source>
        <dbReference type="ARBA" id="ARBA00035190"/>
    </source>
</evidence>
<dbReference type="InterPro" id="IPR021757">
    <property type="entry name" value="Ribosomal_mL46_N"/>
</dbReference>
<evidence type="ECO:0000256" key="1">
    <source>
        <dbReference type="ARBA" id="ARBA00004173"/>
    </source>
</evidence>
<accession>A0AAV8XSF6</accession>
<organism evidence="10 11">
    <name type="scientific">Aromia moschata</name>
    <dbReference type="NCBI Taxonomy" id="1265417"/>
    <lineage>
        <taxon>Eukaryota</taxon>
        <taxon>Metazoa</taxon>
        <taxon>Ecdysozoa</taxon>
        <taxon>Arthropoda</taxon>
        <taxon>Hexapoda</taxon>
        <taxon>Insecta</taxon>
        <taxon>Pterygota</taxon>
        <taxon>Neoptera</taxon>
        <taxon>Endopterygota</taxon>
        <taxon>Coleoptera</taxon>
        <taxon>Polyphaga</taxon>
        <taxon>Cucujiformia</taxon>
        <taxon>Chrysomeloidea</taxon>
        <taxon>Cerambycidae</taxon>
        <taxon>Cerambycinae</taxon>
        <taxon>Callichromatini</taxon>
        <taxon>Aromia</taxon>
    </lineage>
</organism>
<dbReference type="PANTHER" id="PTHR13124">
    <property type="entry name" value="39S RIBOSOMAL PROTEIN L46, MITOCHONDRIAL PRECURSOR-RELATED"/>
    <property type="match status" value="1"/>
</dbReference>
<dbReference type="CDD" id="cd04661">
    <property type="entry name" value="NUDIX_MRP_L46"/>
    <property type="match status" value="1"/>
</dbReference>
<evidence type="ECO:0000313" key="11">
    <source>
        <dbReference type="Proteomes" id="UP001162162"/>
    </source>
</evidence>